<feature type="compositionally biased region" description="Polar residues" evidence="1">
    <location>
        <begin position="37"/>
        <end position="49"/>
    </location>
</feature>
<organism evidence="2 3">
    <name type="scientific">Ditylenchus destructor</name>
    <dbReference type="NCBI Taxonomy" id="166010"/>
    <lineage>
        <taxon>Eukaryota</taxon>
        <taxon>Metazoa</taxon>
        <taxon>Ecdysozoa</taxon>
        <taxon>Nematoda</taxon>
        <taxon>Chromadorea</taxon>
        <taxon>Rhabditida</taxon>
        <taxon>Tylenchina</taxon>
        <taxon>Tylenchomorpha</taxon>
        <taxon>Sphaerularioidea</taxon>
        <taxon>Anguinidae</taxon>
        <taxon>Anguininae</taxon>
        <taxon>Ditylenchus</taxon>
    </lineage>
</organism>
<evidence type="ECO:0000313" key="2">
    <source>
        <dbReference type="EMBL" id="KAI1707421.1"/>
    </source>
</evidence>
<feature type="compositionally biased region" description="Polar residues" evidence="1">
    <location>
        <begin position="88"/>
        <end position="99"/>
    </location>
</feature>
<feature type="compositionally biased region" description="Polar residues" evidence="1">
    <location>
        <begin position="129"/>
        <end position="151"/>
    </location>
</feature>
<feature type="compositionally biased region" description="Low complexity" evidence="1">
    <location>
        <begin position="159"/>
        <end position="177"/>
    </location>
</feature>
<keyword evidence="3" id="KW-1185">Reference proteome</keyword>
<accession>A0AAD4MUJ7</accession>
<feature type="compositionally biased region" description="Basic and acidic residues" evidence="1">
    <location>
        <begin position="52"/>
        <end position="77"/>
    </location>
</feature>
<reference evidence="2" key="1">
    <citation type="submission" date="2022-01" db="EMBL/GenBank/DDBJ databases">
        <title>Genome Sequence Resource for Two Populations of Ditylenchus destructor, the Migratory Endoparasitic Phytonematode.</title>
        <authorList>
            <person name="Zhang H."/>
            <person name="Lin R."/>
            <person name="Xie B."/>
        </authorList>
    </citation>
    <scope>NUCLEOTIDE SEQUENCE</scope>
    <source>
        <strain evidence="2">BazhouSP</strain>
    </source>
</reference>
<feature type="compositionally biased region" description="Basic residues" evidence="1">
    <location>
        <begin position="209"/>
        <end position="222"/>
    </location>
</feature>
<gene>
    <name evidence="2" type="ORF">DdX_12518</name>
</gene>
<evidence type="ECO:0000256" key="1">
    <source>
        <dbReference type="SAM" id="MobiDB-lite"/>
    </source>
</evidence>
<proteinExistence type="predicted"/>
<feature type="compositionally biased region" description="Basic residues" evidence="1">
    <location>
        <begin position="178"/>
        <end position="190"/>
    </location>
</feature>
<comment type="caution">
    <text evidence="2">The sequence shown here is derived from an EMBL/GenBank/DDBJ whole genome shotgun (WGS) entry which is preliminary data.</text>
</comment>
<feature type="region of interest" description="Disordered" evidence="1">
    <location>
        <begin position="32"/>
        <end position="288"/>
    </location>
</feature>
<dbReference type="AlphaFoldDB" id="A0AAD4MUJ7"/>
<dbReference type="EMBL" id="JAKKPZ010000041">
    <property type="protein sequence ID" value="KAI1707421.1"/>
    <property type="molecule type" value="Genomic_DNA"/>
</dbReference>
<dbReference type="Proteomes" id="UP001201812">
    <property type="component" value="Unassembled WGS sequence"/>
</dbReference>
<evidence type="ECO:0000313" key="3">
    <source>
        <dbReference type="Proteomes" id="UP001201812"/>
    </source>
</evidence>
<feature type="compositionally biased region" description="Basic and acidic residues" evidence="1">
    <location>
        <begin position="223"/>
        <end position="235"/>
    </location>
</feature>
<feature type="compositionally biased region" description="Polar residues" evidence="1">
    <location>
        <begin position="249"/>
        <end position="275"/>
    </location>
</feature>
<sequence length="402" mass="44053">MHLFRLSLFATEITAVVVSTFVLLHACAKRKKDPRNNTKALANPKSTSKPIEGSKDTKGDPARKSSKSKPSEGKESVDVTDAVKAPCTNGTKNATNTSAIEKMETAPLKLNTKPKSSTNGDDISLKTAIETNKQSITGIINGNVSRSSAVTTAEPKQESSSTTSGSQPTTNESTGKSPKTKKSCSTKKSKTKESEKDSVASTKFVIVKSKMRPARTKLRKRGIVFEKASEARDVEPSLSSTVPAEHSKQQSPISTYVKSEQATIYHSRGSPQLSGTEAAETKDSEKELLSEFRGIEQENEELRKLFLQLKDQLRTQHEQLDHDRVQVRQLLSPPKSSQAPADSVSEKKCKSKQPNWLNTPSSVRYKKIIVIRNGQSIARYIPHAVQERALSDPNSMQDKSES</sequence>
<feature type="compositionally biased region" description="Basic and acidic residues" evidence="1">
    <location>
        <begin position="279"/>
        <end position="288"/>
    </location>
</feature>
<name>A0AAD4MUJ7_9BILA</name>
<protein>
    <submittedName>
        <fullName evidence="2">Uncharacterized protein</fullName>
    </submittedName>
</protein>
<feature type="region of interest" description="Disordered" evidence="1">
    <location>
        <begin position="329"/>
        <end position="359"/>
    </location>
</feature>